<dbReference type="eggNOG" id="ENOG502STMX">
    <property type="taxonomic scope" value="Eukaryota"/>
</dbReference>
<feature type="compositionally biased region" description="Polar residues" evidence="1">
    <location>
        <begin position="1526"/>
        <end position="1544"/>
    </location>
</feature>
<dbReference type="InParanoid" id="Q24CD3"/>
<gene>
    <name evidence="3" type="ORF">TTHERM_01079180</name>
</gene>
<proteinExistence type="predicted"/>
<dbReference type="GO" id="GO:0032991">
    <property type="term" value="C:protein-containing complex"/>
    <property type="evidence" value="ECO:0007669"/>
    <property type="project" value="UniProtKB-ARBA"/>
</dbReference>
<dbReference type="PANTHER" id="PTHR14030">
    <property type="entry name" value="MITOTIC CHECKPOINT SERINE/THREONINE-PROTEIN KINASE BUB1"/>
    <property type="match status" value="1"/>
</dbReference>
<reference evidence="4" key="1">
    <citation type="journal article" date="2006" name="PLoS Biol.">
        <title>Macronuclear genome sequence of the ciliate Tetrahymena thermophila, a model eukaryote.</title>
        <authorList>
            <person name="Eisen J.A."/>
            <person name="Coyne R.S."/>
            <person name="Wu M."/>
            <person name="Wu D."/>
            <person name="Thiagarajan M."/>
            <person name="Wortman J.R."/>
            <person name="Badger J.H."/>
            <person name="Ren Q."/>
            <person name="Amedeo P."/>
            <person name="Jones K.M."/>
            <person name="Tallon L.J."/>
            <person name="Delcher A.L."/>
            <person name="Salzberg S.L."/>
            <person name="Silva J.C."/>
            <person name="Haas B.J."/>
            <person name="Majoros W.H."/>
            <person name="Farzad M."/>
            <person name="Carlton J.M."/>
            <person name="Smith R.K. Jr."/>
            <person name="Garg J."/>
            <person name="Pearlman R.E."/>
            <person name="Karrer K.M."/>
            <person name="Sun L."/>
            <person name="Manning G."/>
            <person name="Elde N.C."/>
            <person name="Turkewitz A.P."/>
            <person name="Asai D.J."/>
            <person name="Wilkes D.E."/>
            <person name="Wang Y."/>
            <person name="Cai H."/>
            <person name="Collins K."/>
            <person name="Stewart B.A."/>
            <person name="Lee S.R."/>
            <person name="Wilamowska K."/>
            <person name="Weinberg Z."/>
            <person name="Ruzzo W.L."/>
            <person name="Wloga D."/>
            <person name="Gaertig J."/>
            <person name="Frankel J."/>
            <person name="Tsao C.-C."/>
            <person name="Gorovsky M.A."/>
            <person name="Keeling P.J."/>
            <person name="Waller R.F."/>
            <person name="Patron N.J."/>
            <person name="Cherry J.M."/>
            <person name="Stover N.A."/>
            <person name="Krieger C.J."/>
            <person name="del Toro C."/>
            <person name="Ryder H.F."/>
            <person name="Williamson S.C."/>
            <person name="Barbeau R.A."/>
            <person name="Hamilton E.P."/>
            <person name="Orias E."/>
        </authorList>
    </citation>
    <scope>NUCLEOTIDE SEQUENCE [LARGE SCALE GENOMIC DNA]</scope>
    <source>
        <strain evidence="4">SB210</strain>
    </source>
</reference>
<evidence type="ECO:0000259" key="2">
    <source>
        <dbReference type="PROSITE" id="PS51016"/>
    </source>
</evidence>
<dbReference type="InterPro" id="IPR000857">
    <property type="entry name" value="MyTH4_dom"/>
</dbReference>
<feature type="region of interest" description="Disordered" evidence="1">
    <location>
        <begin position="1506"/>
        <end position="1567"/>
    </location>
</feature>
<dbReference type="HOGENOM" id="CLU_236201_0_0_1"/>
<dbReference type="PANTHER" id="PTHR14030:SF4">
    <property type="entry name" value="BUB1 KINASE, ISOFORM A-RELATED"/>
    <property type="match status" value="1"/>
</dbReference>
<dbReference type="InterPro" id="IPR032675">
    <property type="entry name" value="LRR_dom_sf"/>
</dbReference>
<dbReference type="GO" id="GO:0007094">
    <property type="term" value="P:mitotic spindle assembly checkpoint signaling"/>
    <property type="evidence" value="ECO:0007669"/>
    <property type="project" value="InterPro"/>
</dbReference>
<dbReference type="GeneID" id="7826368"/>
<dbReference type="GO" id="GO:0051754">
    <property type="term" value="P:meiotic sister chromatid cohesion, centromeric"/>
    <property type="evidence" value="ECO:0007669"/>
    <property type="project" value="TreeGrafter"/>
</dbReference>
<dbReference type="STRING" id="312017.Q24CD3"/>
<protein>
    <recommendedName>
        <fullName evidence="2">MyTH4 domain-containing protein</fullName>
    </recommendedName>
</protein>
<feature type="compositionally biased region" description="Polar residues" evidence="1">
    <location>
        <begin position="1879"/>
        <end position="1920"/>
    </location>
</feature>
<dbReference type="InterPro" id="IPR015661">
    <property type="entry name" value="Bub1/Mad3"/>
</dbReference>
<feature type="compositionally biased region" description="Polar residues" evidence="1">
    <location>
        <begin position="1579"/>
        <end position="1589"/>
    </location>
</feature>
<dbReference type="KEGG" id="tet:TTHERM_01079180"/>
<dbReference type="PROSITE" id="PS51016">
    <property type="entry name" value="MYTH4"/>
    <property type="match status" value="1"/>
</dbReference>
<feature type="compositionally biased region" description="Low complexity" evidence="1">
    <location>
        <begin position="1506"/>
        <end position="1515"/>
    </location>
</feature>
<accession>Q24CD3</accession>
<evidence type="ECO:0000256" key="1">
    <source>
        <dbReference type="SAM" id="MobiDB-lite"/>
    </source>
</evidence>
<dbReference type="GO" id="GO:0005856">
    <property type="term" value="C:cytoskeleton"/>
    <property type="evidence" value="ECO:0007669"/>
    <property type="project" value="InterPro"/>
</dbReference>
<feature type="compositionally biased region" description="Low complexity" evidence="1">
    <location>
        <begin position="1760"/>
        <end position="1806"/>
    </location>
</feature>
<feature type="compositionally biased region" description="Low complexity" evidence="1">
    <location>
        <begin position="1609"/>
        <end position="1625"/>
    </location>
</feature>
<feature type="compositionally biased region" description="Polar residues" evidence="1">
    <location>
        <begin position="1814"/>
        <end position="1828"/>
    </location>
</feature>
<organism evidence="3 4">
    <name type="scientific">Tetrahymena thermophila (strain SB210)</name>
    <dbReference type="NCBI Taxonomy" id="312017"/>
    <lineage>
        <taxon>Eukaryota</taxon>
        <taxon>Sar</taxon>
        <taxon>Alveolata</taxon>
        <taxon>Ciliophora</taxon>
        <taxon>Intramacronucleata</taxon>
        <taxon>Oligohymenophorea</taxon>
        <taxon>Hymenostomatida</taxon>
        <taxon>Tetrahymenina</taxon>
        <taxon>Tetrahymenidae</taxon>
        <taxon>Tetrahymena</taxon>
    </lineage>
</organism>
<feature type="region of interest" description="Disordered" evidence="1">
    <location>
        <begin position="1658"/>
        <end position="1932"/>
    </location>
</feature>
<dbReference type="Gene3D" id="3.80.10.10">
    <property type="entry name" value="Ribonuclease Inhibitor"/>
    <property type="match status" value="1"/>
</dbReference>
<sequence length="1932" mass="227088">MQTKQKQNNPWLKPGTRILCIRTAALLSHEKIKDKVVHCCWRIVRFVVTEKEILYYKHQAEYELKTFQDVEDISITSQSLAKDQMDPNQIKTIQLTHESLMKVIDGLKLKVNEPPTEYRFPLLLQHIYDSKDAQQEPGIPTQIAYFESIEDLQQINRAIQLSSAWIKYSQSCKMYHLDLDYEILDWIQESIQFENIHFQVKINQKSQEELELYVDCLGMFLMQSSAIHYLTFSRDYTNDKFILQDKHLLINIKYDQIYSLVFNECNINYNILKNLTDVISANVVLASLNLSQNKLTDECLPLLNKVIENCTNLKVLDLSCNLFLGNRKYFYDFIDLINLLQDKTIAEFEEFGFKLDLQKNQIGDDIVDVVEQLIFRAIRPKVVALDLSFNNISKYNLWRLYKGYLQVIKMNNQVDQTSYGDQSSVDPNTQSNFLQHNNDVNIYLNIFPLPFHQDILQDSIRIFNKMDSDIKRQNFLKIKEDQKLRKIRHIKRQNQEGEQKLENQEQESRNFIQGRTESKQIDISIQRLRFGNKPPPYRKAQIQKIKDYRIIIQKIQKDKFITVEQLLKFCQEIDELEFEFPLQLLEPLQEIVWTRLCESLLIRDHYCVSKLLVIGKLVGLELEFFQKYLEITEERKQSIMKKIERFLNFEDIPESQINEVMHYLIKECIRLDLRGPVVEQLFAIKEKRDEFIKLQVKQGFKPELDLVSQEGSKGDCFLLLKQNEDRKKVPKSIFQISINGNFFSHCTRADYTLFSKLSQKVLIEYDDVLELVLSKYESNYYLDLAYKRLQYLLEDFEDLESDNPFSIFEKIFFEGLQDLKLACARLNIQYANFQSRNIYHQFELQQIKQPIEINSDEVFHPVDTVQYSQQYKFTNFIYLRKFEFYYTQNEISLSNLQPSDMFIHRDEDTFIKPLIQFPVPEAKKDLETAMTYLVYCLVVYSRESNSYQKIAPQLQKLISLLNKSKFIPHLKDEVYLQIIKYSTSPMLNDYTEYNLIAIITILTIYCPPSYELNHFIRNFLFVYYGRQRFARLAQDALIHLQNAVIQEIVIPDWVPSLFELEQRIRGYTKFIFKICYPNQSSQEFSLDPFITAGQLMKIVYQEGTYFLKNSITDKYNYWIYQSSIYDKEEIAIMFEDIIIEIMSQWDQNPTKFASYSLLVKRRIYQPFHTIRLGDIHQLQINCLFDEQLRYFYTNELYAKSIVIPSLIRIAAYYLAYLTKGTQKGKIDLNQTFNNLEHLIPSSIKYKKDEFALVISRMIEIEKIDKIDKYTLIFNILAQLRLNNFYASSFFTAKLNESELEQVYVVVNAFCINVFSKKNQLKPLHSIYFEEIIYLVATSNNMAKIQTFSKESKTFSVLSIKFDYPRAHEFVQDVISYAYLRIQDDCYALYAYSELFKLRYRHSLLVIPQEIGLIETTDPYTLEINKNLNHIELAETREKVQEIYQHIYSTQFIISEMNDYPFFKETTQYNLQFKEREMRRSSYQESQLQQWFNSVLKERQQMQEEIQNKQQVQIDQQKARRDRVSNHDSQVSSGVAANQNNQNVLSPKVENSQSPQIQQNSPFNQNLKSQGFTNKQEQFAQNSDQDFEPTNNIPNQNNQQQQFSQGTAESTQQKQSTYQSQQVQQNYKKDSMPTIQEADNSNVNSVTMNQEKQQKLPEFNVSNSNNPNNLPSQNQLHKANSESYQQNSSQNNNGSNNQIKEPQSAALPNKKSQNEITNKKLNNKINNALSIKPGAPKSQADLTSPKVVADNVEKNKSQPTQNNNANQQNQQSNQQQQQQQQQQSQSNSQKNNQVEPQKNQKQNQSESNENKGEISASQIAQQMQKNSMEASEDNTLLRHSRQSSREGIKSTSPAQNKERLKSLTRKSTAVHAQNRRSIKKSSNQSSKDNLVEQGQQASNNEVPSSQNATQENEQQQSSTNIAIKKPPMFLKKN</sequence>
<feature type="compositionally biased region" description="Low complexity" evidence="1">
    <location>
        <begin position="1662"/>
        <end position="1697"/>
    </location>
</feature>
<name>Q24CD3_TETTS</name>
<dbReference type="RefSeq" id="XP_001025686.2">
    <property type="nucleotide sequence ID" value="XM_001025686.2"/>
</dbReference>
<feature type="compositionally biased region" description="Low complexity" evidence="1">
    <location>
        <begin position="1713"/>
        <end position="1731"/>
    </location>
</feature>
<feature type="compositionally biased region" description="Low complexity" evidence="1">
    <location>
        <begin position="1550"/>
        <end position="1565"/>
    </location>
</feature>
<dbReference type="Proteomes" id="UP000009168">
    <property type="component" value="Unassembled WGS sequence"/>
</dbReference>
<evidence type="ECO:0000313" key="3">
    <source>
        <dbReference type="EMBL" id="EAS05441.2"/>
    </source>
</evidence>
<dbReference type="GO" id="GO:0004672">
    <property type="term" value="F:protein kinase activity"/>
    <property type="evidence" value="ECO:0007669"/>
    <property type="project" value="TreeGrafter"/>
</dbReference>
<keyword evidence="4" id="KW-1185">Reference proteome</keyword>
<feature type="compositionally biased region" description="Basic and acidic residues" evidence="1">
    <location>
        <begin position="1516"/>
        <end position="1525"/>
    </location>
</feature>
<feature type="domain" description="MyTH4" evidence="2">
    <location>
        <begin position="910"/>
        <end position="1064"/>
    </location>
</feature>
<dbReference type="SUPFAM" id="SSF52047">
    <property type="entry name" value="RNI-like"/>
    <property type="match status" value="1"/>
</dbReference>
<dbReference type="EMBL" id="GG662371">
    <property type="protein sequence ID" value="EAS05441.2"/>
    <property type="molecule type" value="Genomic_DNA"/>
</dbReference>
<feature type="compositionally biased region" description="Low complexity" evidence="1">
    <location>
        <begin position="1590"/>
        <end position="1601"/>
    </location>
</feature>
<feature type="region of interest" description="Disordered" evidence="1">
    <location>
        <begin position="1579"/>
        <end position="1630"/>
    </location>
</feature>
<evidence type="ECO:0000313" key="4">
    <source>
        <dbReference type="Proteomes" id="UP000009168"/>
    </source>
</evidence>